<dbReference type="InterPro" id="IPR050096">
    <property type="entry name" value="Bacterial_rp_bL28"/>
</dbReference>
<dbReference type="InterPro" id="IPR034704">
    <property type="entry name" value="Ribosomal_bL28/bL31-like_sf"/>
</dbReference>
<dbReference type="GO" id="GO:0005840">
    <property type="term" value="C:ribosome"/>
    <property type="evidence" value="ECO:0007669"/>
    <property type="project" value="UniProtKB-KW"/>
</dbReference>
<evidence type="ECO:0000256" key="5">
    <source>
        <dbReference type="HAMAP-Rule" id="MF_00373"/>
    </source>
</evidence>
<name>A0A9D1Q1U8_9FIRM</name>
<dbReference type="GO" id="GO:1990904">
    <property type="term" value="C:ribonucleoprotein complex"/>
    <property type="evidence" value="ECO:0007669"/>
    <property type="project" value="UniProtKB-KW"/>
</dbReference>
<dbReference type="Proteomes" id="UP000823990">
    <property type="component" value="Unassembled WGS sequence"/>
</dbReference>
<protein>
    <recommendedName>
        <fullName evidence="4 5">Large ribosomal subunit protein bL28</fullName>
    </recommendedName>
</protein>
<reference evidence="6" key="1">
    <citation type="journal article" date="2021" name="PeerJ">
        <title>Extensive microbial diversity within the chicken gut microbiome revealed by metagenomics and culture.</title>
        <authorList>
            <person name="Gilroy R."/>
            <person name="Ravi A."/>
            <person name="Getino M."/>
            <person name="Pursley I."/>
            <person name="Horton D.L."/>
            <person name="Alikhan N.F."/>
            <person name="Baker D."/>
            <person name="Gharbi K."/>
            <person name="Hall N."/>
            <person name="Watson M."/>
            <person name="Adriaenssens E.M."/>
            <person name="Foster-Nyarko E."/>
            <person name="Jarju S."/>
            <person name="Secka A."/>
            <person name="Antonio M."/>
            <person name="Oren A."/>
            <person name="Chaudhuri R.R."/>
            <person name="La Ragione R."/>
            <person name="Hildebrand F."/>
            <person name="Pallen M.J."/>
        </authorList>
    </citation>
    <scope>NUCLEOTIDE SEQUENCE</scope>
    <source>
        <strain evidence="6">12435</strain>
    </source>
</reference>
<keyword evidence="3 5" id="KW-0687">Ribonucleoprotein</keyword>
<dbReference type="Gene3D" id="2.30.170.40">
    <property type="entry name" value="Ribosomal protein L28/L24"/>
    <property type="match status" value="1"/>
</dbReference>
<evidence type="ECO:0000256" key="3">
    <source>
        <dbReference type="ARBA" id="ARBA00023274"/>
    </source>
</evidence>
<dbReference type="PANTHER" id="PTHR39080">
    <property type="entry name" value="50S RIBOSOMAL PROTEIN L28"/>
    <property type="match status" value="1"/>
</dbReference>
<evidence type="ECO:0000256" key="1">
    <source>
        <dbReference type="ARBA" id="ARBA00008760"/>
    </source>
</evidence>
<dbReference type="EMBL" id="DXHS01000119">
    <property type="protein sequence ID" value="HIW03045.1"/>
    <property type="molecule type" value="Genomic_DNA"/>
</dbReference>
<gene>
    <name evidence="5 6" type="primary">rpmB</name>
    <name evidence="6" type="ORF">H9892_06870</name>
</gene>
<organism evidence="6 7">
    <name type="scientific">Candidatus Protoclostridium stercorigallinarum</name>
    <dbReference type="NCBI Taxonomy" id="2838741"/>
    <lineage>
        <taxon>Bacteria</taxon>
        <taxon>Bacillati</taxon>
        <taxon>Bacillota</taxon>
        <taxon>Clostridia</taxon>
        <taxon>Candidatus Protoclostridium</taxon>
    </lineage>
</organism>
<evidence type="ECO:0000313" key="7">
    <source>
        <dbReference type="Proteomes" id="UP000823990"/>
    </source>
</evidence>
<reference evidence="6" key="2">
    <citation type="submission" date="2021-04" db="EMBL/GenBank/DDBJ databases">
        <authorList>
            <person name="Gilroy R."/>
        </authorList>
    </citation>
    <scope>NUCLEOTIDE SEQUENCE</scope>
    <source>
        <strain evidence="6">12435</strain>
    </source>
</reference>
<evidence type="ECO:0000256" key="2">
    <source>
        <dbReference type="ARBA" id="ARBA00022980"/>
    </source>
</evidence>
<dbReference type="SUPFAM" id="SSF143800">
    <property type="entry name" value="L28p-like"/>
    <property type="match status" value="1"/>
</dbReference>
<dbReference type="PANTHER" id="PTHR39080:SF1">
    <property type="entry name" value="LARGE RIBOSOMAL SUBUNIT PROTEIN BL28A"/>
    <property type="match status" value="1"/>
</dbReference>
<dbReference type="InterPro" id="IPR001383">
    <property type="entry name" value="Ribosomal_bL28_bact-type"/>
</dbReference>
<dbReference type="Pfam" id="PF00830">
    <property type="entry name" value="Ribosomal_L28"/>
    <property type="match status" value="1"/>
</dbReference>
<keyword evidence="2 5" id="KW-0689">Ribosomal protein</keyword>
<dbReference type="GO" id="GO:0006412">
    <property type="term" value="P:translation"/>
    <property type="evidence" value="ECO:0007669"/>
    <property type="project" value="UniProtKB-UniRule"/>
</dbReference>
<evidence type="ECO:0000313" key="6">
    <source>
        <dbReference type="EMBL" id="HIW03045.1"/>
    </source>
</evidence>
<dbReference type="GO" id="GO:0003735">
    <property type="term" value="F:structural constituent of ribosome"/>
    <property type="evidence" value="ECO:0007669"/>
    <property type="project" value="InterPro"/>
</dbReference>
<dbReference type="HAMAP" id="MF_00373">
    <property type="entry name" value="Ribosomal_bL28"/>
    <property type="match status" value="1"/>
</dbReference>
<dbReference type="NCBIfam" id="TIGR00009">
    <property type="entry name" value="L28"/>
    <property type="match status" value="1"/>
</dbReference>
<evidence type="ECO:0000256" key="4">
    <source>
        <dbReference type="ARBA" id="ARBA00035174"/>
    </source>
</evidence>
<dbReference type="InterPro" id="IPR026569">
    <property type="entry name" value="Ribosomal_bL28"/>
</dbReference>
<comment type="caution">
    <text evidence="6">The sequence shown here is derived from an EMBL/GenBank/DDBJ whole genome shotgun (WGS) entry which is preliminary data.</text>
</comment>
<dbReference type="InterPro" id="IPR037147">
    <property type="entry name" value="Ribosomal_bL28_sf"/>
</dbReference>
<comment type="similarity">
    <text evidence="1 5">Belongs to the bacterial ribosomal protein bL28 family.</text>
</comment>
<accession>A0A9D1Q1U8</accession>
<sequence length="61" mass="6803">MSKVCALCGKGRTAGKNVSHSNRHTVRSFSANVHKMKLDIDGHVKSVYVCTRCKRTLNKEN</sequence>
<dbReference type="AlphaFoldDB" id="A0A9D1Q1U8"/>
<proteinExistence type="inferred from homology"/>